<evidence type="ECO:0000256" key="3">
    <source>
        <dbReference type="ARBA" id="ARBA00022989"/>
    </source>
</evidence>
<dbReference type="GO" id="GO:0000301">
    <property type="term" value="P:retrograde transport, vesicle recycling within Golgi"/>
    <property type="evidence" value="ECO:0007669"/>
    <property type="project" value="TreeGrafter"/>
</dbReference>
<evidence type="ECO:0000256" key="8">
    <source>
        <dbReference type="SAM" id="MobiDB-lite"/>
    </source>
</evidence>
<name>T0QIN0_SAPDV</name>
<feature type="coiled-coil region" evidence="7">
    <location>
        <begin position="426"/>
        <end position="453"/>
    </location>
</feature>
<evidence type="ECO:0000256" key="6">
    <source>
        <dbReference type="ARBA" id="ARBA00023136"/>
    </source>
</evidence>
<dbReference type="eggNOG" id="ENOG502QV1Z">
    <property type="taxonomic scope" value="Eukaryota"/>
</dbReference>
<dbReference type="VEuPathDB" id="FungiDB:SDRG_07896"/>
<dbReference type="PANTHER" id="PTHR13815">
    <property type="entry name" value="GOLGIN-84"/>
    <property type="match status" value="1"/>
</dbReference>
<dbReference type="EMBL" id="JH767154">
    <property type="protein sequence ID" value="EQC34571.1"/>
    <property type="molecule type" value="Genomic_DNA"/>
</dbReference>
<keyword evidence="6 9" id="KW-0472">Membrane</keyword>
<reference evidence="10 11" key="1">
    <citation type="submission" date="2012-04" db="EMBL/GenBank/DDBJ databases">
        <title>The Genome Sequence of Saprolegnia declina VS20.</title>
        <authorList>
            <consortium name="The Broad Institute Genome Sequencing Platform"/>
            <person name="Russ C."/>
            <person name="Nusbaum C."/>
            <person name="Tyler B."/>
            <person name="van West P."/>
            <person name="Dieguez-Uribeondo J."/>
            <person name="de Bruijn I."/>
            <person name="Tripathy S."/>
            <person name="Jiang R."/>
            <person name="Young S.K."/>
            <person name="Zeng Q."/>
            <person name="Gargeya S."/>
            <person name="Fitzgerald M."/>
            <person name="Haas B."/>
            <person name="Abouelleil A."/>
            <person name="Alvarado L."/>
            <person name="Arachchi H.M."/>
            <person name="Berlin A."/>
            <person name="Chapman S.B."/>
            <person name="Goldberg J."/>
            <person name="Griggs A."/>
            <person name="Gujja S."/>
            <person name="Hansen M."/>
            <person name="Howarth C."/>
            <person name="Imamovic A."/>
            <person name="Larimer J."/>
            <person name="McCowen C."/>
            <person name="Montmayeur A."/>
            <person name="Murphy C."/>
            <person name="Neiman D."/>
            <person name="Pearson M."/>
            <person name="Priest M."/>
            <person name="Roberts A."/>
            <person name="Saif S."/>
            <person name="Shea T."/>
            <person name="Sisk P."/>
            <person name="Sykes S."/>
            <person name="Wortman J."/>
            <person name="Nusbaum C."/>
            <person name="Birren B."/>
        </authorList>
    </citation>
    <scope>NUCLEOTIDE SEQUENCE [LARGE SCALE GENOMIC DNA]</scope>
    <source>
        <strain evidence="10 11">VS20</strain>
    </source>
</reference>
<dbReference type="Proteomes" id="UP000030762">
    <property type="component" value="Unassembled WGS sequence"/>
</dbReference>
<evidence type="ECO:0000256" key="1">
    <source>
        <dbReference type="ARBA" id="ARBA00004194"/>
    </source>
</evidence>
<feature type="coiled-coil region" evidence="7">
    <location>
        <begin position="174"/>
        <end position="201"/>
    </location>
</feature>
<dbReference type="InParanoid" id="T0QIN0"/>
<dbReference type="AlphaFoldDB" id="T0QIN0"/>
<dbReference type="Pfam" id="PF09787">
    <property type="entry name" value="Golgin_A5"/>
    <property type="match status" value="1"/>
</dbReference>
<evidence type="ECO:0000256" key="2">
    <source>
        <dbReference type="ARBA" id="ARBA00022692"/>
    </source>
</evidence>
<dbReference type="STRING" id="1156394.T0QIN0"/>
<feature type="region of interest" description="Disordered" evidence="8">
    <location>
        <begin position="15"/>
        <end position="132"/>
    </location>
</feature>
<feature type="compositionally biased region" description="Basic and acidic residues" evidence="8">
    <location>
        <begin position="29"/>
        <end position="57"/>
    </location>
</feature>
<evidence type="ECO:0000256" key="9">
    <source>
        <dbReference type="SAM" id="Phobius"/>
    </source>
</evidence>
<dbReference type="GO" id="GO:0007030">
    <property type="term" value="P:Golgi organization"/>
    <property type="evidence" value="ECO:0007669"/>
    <property type="project" value="InterPro"/>
</dbReference>
<feature type="transmembrane region" description="Helical" evidence="9">
    <location>
        <begin position="515"/>
        <end position="534"/>
    </location>
</feature>
<evidence type="ECO:0000256" key="5">
    <source>
        <dbReference type="ARBA" id="ARBA00023054"/>
    </source>
</evidence>
<feature type="compositionally biased region" description="Low complexity" evidence="8">
    <location>
        <begin position="65"/>
        <end position="77"/>
    </location>
</feature>
<dbReference type="OMA" id="QQEYMST"/>
<comment type="subcellular location">
    <subcellularLocation>
        <location evidence="1">Golgi apparatus membrane</location>
        <topology evidence="1">Single-pass membrane protein</topology>
    </subcellularLocation>
</comment>
<proteinExistence type="predicted"/>
<organism evidence="10 11">
    <name type="scientific">Saprolegnia diclina (strain VS20)</name>
    <dbReference type="NCBI Taxonomy" id="1156394"/>
    <lineage>
        <taxon>Eukaryota</taxon>
        <taxon>Sar</taxon>
        <taxon>Stramenopiles</taxon>
        <taxon>Oomycota</taxon>
        <taxon>Saprolegniomycetes</taxon>
        <taxon>Saprolegniales</taxon>
        <taxon>Saprolegniaceae</taxon>
        <taxon>Saprolegnia</taxon>
    </lineage>
</organism>
<keyword evidence="3 9" id="KW-1133">Transmembrane helix</keyword>
<evidence type="ECO:0000313" key="11">
    <source>
        <dbReference type="Proteomes" id="UP000030762"/>
    </source>
</evidence>
<dbReference type="RefSeq" id="XP_008611977.1">
    <property type="nucleotide sequence ID" value="XM_008613755.1"/>
</dbReference>
<gene>
    <name evidence="10" type="ORF">SDRG_07896</name>
</gene>
<dbReference type="PANTHER" id="PTHR13815:SF7">
    <property type="entry name" value="GOLGIN SUBFAMILY A MEMBER 5"/>
    <property type="match status" value="1"/>
</dbReference>
<evidence type="ECO:0008006" key="12">
    <source>
        <dbReference type="Google" id="ProtNLM"/>
    </source>
</evidence>
<keyword evidence="2 9" id="KW-0812">Transmembrane</keyword>
<keyword evidence="4" id="KW-0333">Golgi apparatus</keyword>
<keyword evidence="5 7" id="KW-0175">Coiled coil</keyword>
<feature type="coiled-coil region" evidence="7">
    <location>
        <begin position="266"/>
        <end position="293"/>
    </location>
</feature>
<evidence type="ECO:0000313" key="10">
    <source>
        <dbReference type="EMBL" id="EQC34571.1"/>
    </source>
</evidence>
<protein>
    <recommendedName>
        <fullName evidence="12">Golgin-84</fullName>
    </recommendedName>
</protein>
<feature type="compositionally biased region" description="Low complexity" evidence="8">
    <location>
        <begin position="106"/>
        <end position="118"/>
    </location>
</feature>
<keyword evidence="11" id="KW-1185">Reference proteome</keyword>
<accession>T0QIN0</accession>
<dbReference type="OrthoDB" id="248903at2759"/>
<evidence type="ECO:0000256" key="4">
    <source>
        <dbReference type="ARBA" id="ARBA00023034"/>
    </source>
</evidence>
<sequence>MASWLSTSLQRAGELLESVDQKAAGKLKPIAEDRLRKSRHDEAGADETRMNEADARSESGFGPRALSHASLAPASALGEVPESDSYSEWSEVENESNSGLIMEDMPLSSSSSRSLAPLHSPPSRGPDLPLSKNETTRLRKENAKLKADLVAVERHLATSHERYRVCEDELDALDKECTAKITSLETEIATLKQEKASDEEGFTTALAMKDGHIQAIQADLDRAKTAHAAQQADLDAVRHALAEIRNNKDQAWTQAASGEARVHEQLLSAQVELKEAQTLIASLKKDHADAKQSMYARQCQLEATNAQLTQDVAALERQLGDKSTTVATLHPAPVHAELQQTAHALAAAKKALYEETRKAQLHEQEVATFRRELTLLQGTLLEKDRQHTEALQTALKQATKPSPVVAVEPRRSSSIADDDVAHKSQLQAMTHRLLEKQEQLDGLRGRYASLEMRFNELRAHKETSLDLEAGRKRGLPVYQNTHRPQHNRVLNAVGAVDKQLFLFGRFLRAYPAARVACVCYLVLLHLWAFVILSFHTSHLNDEMLHQKATPSK</sequence>
<dbReference type="InterPro" id="IPR019177">
    <property type="entry name" value="Golgin_subfamily_A_member_5"/>
</dbReference>
<dbReference type="GeneID" id="19948623"/>
<dbReference type="GO" id="GO:0000139">
    <property type="term" value="C:Golgi membrane"/>
    <property type="evidence" value="ECO:0007669"/>
    <property type="project" value="UniProtKB-SubCell"/>
</dbReference>
<evidence type="ECO:0000256" key="7">
    <source>
        <dbReference type="SAM" id="Coils"/>
    </source>
</evidence>
<dbReference type="GO" id="GO:0031985">
    <property type="term" value="C:Golgi cisterna"/>
    <property type="evidence" value="ECO:0007669"/>
    <property type="project" value="TreeGrafter"/>
</dbReference>